<comment type="caution">
    <text evidence="7">The sequence shown here is derived from an EMBL/GenBank/DDBJ whole genome shotgun (WGS) entry which is preliminary data.</text>
</comment>
<dbReference type="Proteomes" id="UP001605036">
    <property type="component" value="Unassembled WGS sequence"/>
</dbReference>
<reference evidence="7 8" key="1">
    <citation type="submission" date="2024-09" db="EMBL/GenBank/DDBJ databases">
        <title>Chromosome-scale assembly of Riccia fluitans.</title>
        <authorList>
            <person name="Paukszto L."/>
            <person name="Sawicki J."/>
            <person name="Karawczyk K."/>
            <person name="Piernik-Szablinska J."/>
            <person name="Szczecinska M."/>
            <person name="Mazdziarz M."/>
        </authorList>
    </citation>
    <scope>NUCLEOTIDE SEQUENCE [LARGE SCALE GENOMIC DNA]</scope>
    <source>
        <strain evidence="7">Rf_01</strain>
        <tissue evidence="7">Aerial parts of the thallus</tissue>
    </source>
</reference>
<dbReference type="InterPro" id="IPR021133">
    <property type="entry name" value="HEAT_type_2"/>
</dbReference>
<keyword evidence="8" id="KW-1185">Reference proteome</keyword>
<dbReference type="Pfam" id="PF21047">
    <property type="entry name" value="HEAT_Maestro"/>
    <property type="match status" value="1"/>
</dbReference>
<dbReference type="PANTHER" id="PTHR23120">
    <property type="entry name" value="MAESTRO-RELATED HEAT DOMAIN-CONTAINING"/>
    <property type="match status" value="1"/>
</dbReference>
<evidence type="ECO:0000259" key="6">
    <source>
        <dbReference type="Pfam" id="PF23227"/>
    </source>
</evidence>
<dbReference type="InterPro" id="IPR055408">
    <property type="entry name" value="HEAT_MROH2B-like"/>
</dbReference>
<dbReference type="InterPro" id="IPR011989">
    <property type="entry name" value="ARM-like"/>
</dbReference>
<dbReference type="InterPro" id="IPR055406">
    <property type="entry name" value="HEAT_Maestro"/>
</dbReference>
<dbReference type="Pfam" id="PF23227">
    <property type="entry name" value="HEAT_MROH2B_C"/>
    <property type="match status" value="1"/>
</dbReference>
<sequence>MASNGGPVTPRTAVIRVLVGALADSSLLVRDAAAAALRENAQQNAAIVLECCTASLRVGKRRGGQFGSHHAGVFSIMAYTVQNMGEEQLDPIFMRKMAKVALGEMTSSKDYTSDWQRAAAGLLVALGSRLPDMMMDEIFLQLAGSTIPVYAVVPIFADFASIDAMQFAPRVKGVLSRVLPVLGGVRDNQRSIFAKAFTCWCQAIVQYHEDCPDVNLVDSDMQALFQSVFDLFLSSWVSSREPKVRLSTAEALGEMVVFIGRLQLKAALPRVLPAILGVLKKENEELLPITRSLHMILDTVLMTGDRAPMIEFTALHPVLNAIVPMASVSSNKFRDCDPSFYLKNINEVMRCFVTIGIVYPEDIFHELVHRIGSREDSTRLGALSVLKHLLTRLSESWQTRRAALTDSVKSLLHESDLNTRKAIAELIVSMAANGYMEADSSELFMEFLVRQSAIPDLEVEAYTKEQAAFEKAMGLPSSVPGKNELKVGAVSPAELRTVCEKSLHLLAGTMVETECFLWPYLLKVLIPANYTGAVATVCKCISDIARRRLGAGETMTVDYAASSGVPHPDEILARLLVLLQNPMAREQLAVRILTLLFYLTPLFPKSVGLLWEDEIPKLKAFISDPEDMRGESWQQATWDDMIVHLLSESIDVIQSPQWTVGLGNAFASHYDLYIGDHPHSALLHRCLGILLQKVDDRNYVQRKIALMYEKADVANEANRLGLAMGMGLVAASHLDTVLEKLKKVLENQGGNRFRRFLSVFLDQSSRPDVDDVFAALALMYGYAASYAPSSAIEARIETLVGTNMLSGLLGVRTATAKQAVITAIDLLGQAVIRASANGAPFPLKKRDQMLDYTMTLMAGQSQSAGYILGSSSALETEQLLHTQELAINACTTLVSVEPKLPMAARDRILQATLGFFALHPEPAPTVNSLLSNLKTLLCAILLTSAEDGKSRADQLQHLLRNLDQYVSSPVEYQRDRACGAVLAVLRQFRALCTTGVCPVNCGSHCMHLPSFHGDRSQSNTSAPLLLPPREELNLGERTMAYLPRCADVTPEIRKTSALILDILFSIALLLPKLVGSATENKQPSYAALSALEELIAVTNWGTNETMDVMRRIVASVGILLTEEELFACLRGCQTAICDKIPQASQGTIMAVTQLIAKRGIELQENDVSRVTQSLLASAAAVGDKTMRQQVLNSICCLAENAQAKIVFDELLICAEKDATKKDSVRRGTWPLQEAYLAVADYEILALPFLEHVLRVINQTPVYKANDVDKDNDQLSPPPVLNPLPQSATLALGAIFRGRFGKLAVLKSYSGVLCSLILRIGSCHGTIGLEAQPLKDVISTFHAFCECVDDEEMGKVLAKDGEHRLSGERWIEAVEEIATCSARAKPQEVNNICTLLWPALKRPYDFQRAAAAAALSEYIKHSDGEALLSNLVGALSAHIGDDDHTVRRLCVKGLVQIPKEELVKYASQVLSVIVALIEDDEEEVAFAAAQGLSSVLEVVPEETVSPIMLNLCVRLRSLQSRQNLSMRAAAFAAMGVLSRFNFGGQQDAFLEQVHNCLPRLIFHVNDEASAVRHACKTTLRRIAPLLQAQEIINLMNSRAFDSDRRLDYDEFVRDFTKYVVGQFVDRADSYIVCAIQAFESPWPLIQANAAYFAGCLLSRLTDRRPLALYLPQITASLMKMTANAPSAIVRTKCFMPYGGITVDGPKVQLQRAEGSIRRAQHERTRQNGLRQLYRRNVT</sequence>
<feature type="domain" description="Maestro/Maestro-like HEAT-repeats" evidence="6">
    <location>
        <begin position="1431"/>
        <end position="1682"/>
    </location>
</feature>
<dbReference type="InterPro" id="IPR048465">
    <property type="entry name" value="Maestro-like_HEAT"/>
</dbReference>
<keyword evidence="1" id="KW-0677">Repeat</keyword>
<feature type="domain" description="MROH2B-like HEAT-repeats" evidence="4">
    <location>
        <begin position="263"/>
        <end position="921"/>
    </location>
</feature>
<evidence type="ECO:0000259" key="4">
    <source>
        <dbReference type="Pfam" id="PF23210"/>
    </source>
</evidence>
<dbReference type="InterPro" id="IPR056282">
    <property type="entry name" value="MROH2B-like_N_HEAT"/>
</dbReference>
<evidence type="ECO:0000313" key="7">
    <source>
        <dbReference type="EMBL" id="KAL2609197.1"/>
    </source>
</evidence>
<protein>
    <recommendedName>
        <fullName evidence="9">SGR6</fullName>
    </recommendedName>
</protein>
<dbReference type="Gene3D" id="1.25.10.10">
    <property type="entry name" value="Leucine-rich Repeat Variant"/>
    <property type="match status" value="2"/>
</dbReference>
<dbReference type="PANTHER" id="PTHR23120:SF0">
    <property type="entry name" value="MAESTRO HEAT-LIKE REPEAT FAMILY MEMBER 1"/>
    <property type="match status" value="1"/>
</dbReference>
<evidence type="ECO:0000256" key="1">
    <source>
        <dbReference type="ARBA" id="ARBA00022737"/>
    </source>
</evidence>
<evidence type="ECO:0000313" key="8">
    <source>
        <dbReference type="Proteomes" id="UP001605036"/>
    </source>
</evidence>
<dbReference type="InterPro" id="IPR016024">
    <property type="entry name" value="ARM-type_fold"/>
</dbReference>
<feature type="domain" description="MROH2B-like N-terminal HEAT-repeats" evidence="5">
    <location>
        <begin position="38"/>
        <end position="256"/>
    </location>
</feature>
<proteinExistence type="predicted"/>
<evidence type="ECO:0000259" key="5">
    <source>
        <dbReference type="Pfam" id="PF23221"/>
    </source>
</evidence>
<feature type="domain" description="Maestro-like HEAT-repeats" evidence="3">
    <location>
        <begin position="1033"/>
        <end position="1207"/>
    </location>
</feature>
<dbReference type="Pfam" id="PF23221">
    <property type="entry name" value="HEAT_MROH2B_1st"/>
    <property type="match status" value="1"/>
</dbReference>
<evidence type="ECO:0000259" key="3">
    <source>
        <dbReference type="Pfam" id="PF21047"/>
    </source>
</evidence>
<dbReference type="InterPro" id="IPR045206">
    <property type="entry name" value="Maestro_heat-like_prot"/>
</dbReference>
<feature type="repeat" description="HEAT" evidence="2">
    <location>
        <begin position="1468"/>
        <end position="1505"/>
    </location>
</feature>
<gene>
    <name evidence="7" type="ORF">R1flu_027770</name>
</gene>
<dbReference type="Pfam" id="PF23210">
    <property type="entry name" value="HEAT_Maestro_2"/>
    <property type="match status" value="1"/>
</dbReference>
<dbReference type="EMBL" id="JBHFFA010000008">
    <property type="protein sequence ID" value="KAL2609197.1"/>
    <property type="molecule type" value="Genomic_DNA"/>
</dbReference>
<accession>A0ABD1XJS5</accession>
<dbReference type="PROSITE" id="PS50077">
    <property type="entry name" value="HEAT_REPEAT"/>
    <property type="match status" value="1"/>
</dbReference>
<name>A0ABD1XJS5_9MARC</name>
<organism evidence="7 8">
    <name type="scientific">Riccia fluitans</name>
    <dbReference type="NCBI Taxonomy" id="41844"/>
    <lineage>
        <taxon>Eukaryota</taxon>
        <taxon>Viridiplantae</taxon>
        <taxon>Streptophyta</taxon>
        <taxon>Embryophyta</taxon>
        <taxon>Marchantiophyta</taxon>
        <taxon>Marchantiopsida</taxon>
        <taxon>Marchantiidae</taxon>
        <taxon>Marchantiales</taxon>
        <taxon>Ricciaceae</taxon>
        <taxon>Riccia</taxon>
    </lineage>
</organism>
<dbReference type="SUPFAM" id="SSF48371">
    <property type="entry name" value="ARM repeat"/>
    <property type="match status" value="3"/>
</dbReference>
<evidence type="ECO:0000256" key="2">
    <source>
        <dbReference type="PROSITE-ProRule" id="PRU00103"/>
    </source>
</evidence>
<evidence type="ECO:0008006" key="9">
    <source>
        <dbReference type="Google" id="ProtNLM"/>
    </source>
</evidence>